<dbReference type="Gene3D" id="1.10.3210.10">
    <property type="entry name" value="Hypothetical protein af1432"/>
    <property type="match status" value="1"/>
</dbReference>
<evidence type="ECO:0000313" key="4">
    <source>
        <dbReference type="EMBL" id="GGC65500.1"/>
    </source>
</evidence>
<comment type="caution">
    <text evidence="4">The sequence shown here is derived from an EMBL/GenBank/DDBJ whole genome shotgun (WGS) entry which is preliminary data.</text>
</comment>
<keyword evidence="1" id="KW-0597">Phosphoprotein</keyword>
<dbReference type="GO" id="GO:0008081">
    <property type="term" value="F:phosphoric diester hydrolase activity"/>
    <property type="evidence" value="ECO:0007669"/>
    <property type="project" value="UniProtKB-ARBA"/>
</dbReference>
<feature type="modified residue" description="4-aspartylphosphate" evidence="1">
    <location>
        <position position="73"/>
    </location>
</feature>
<dbReference type="Pfam" id="PF00072">
    <property type="entry name" value="Response_reg"/>
    <property type="match status" value="1"/>
</dbReference>
<name>A0A916U9Q0_9BURK</name>
<dbReference type="Gene3D" id="3.40.50.2300">
    <property type="match status" value="1"/>
</dbReference>
<dbReference type="GO" id="GO:0000160">
    <property type="term" value="P:phosphorelay signal transduction system"/>
    <property type="evidence" value="ECO:0007669"/>
    <property type="project" value="InterPro"/>
</dbReference>
<organism evidence="4 5">
    <name type="scientific">Undibacterium terreum</name>
    <dbReference type="NCBI Taxonomy" id="1224302"/>
    <lineage>
        <taxon>Bacteria</taxon>
        <taxon>Pseudomonadati</taxon>
        <taxon>Pseudomonadota</taxon>
        <taxon>Betaproteobacteria</taxon>
        <taxon>Burkholderiales</taxon>
        <taxon>Oxalobacteraceae</taxon>
        <taxon>Undibacterium</taxon>
    </lineage>
</organism>
<dbReference type="InterPro" id="IPR003607">
    <property type="entry name" value="HD/PDEase_dom"/>
</dbReference>
<dbReference type="AlphaFoldDB" id="A0A916U9Q0"/>
<dbReference type="EMBL" id="BMED01000001">
    <property type="protein sequence ID" value="GGC65500.1"/>
    <property type="molecule type" value="Genomic_DNA"/>
</dbReference>
<dbReference type="PANTHER" id="PTHR45228:SF1">
    <property type="entry name" value="CYCLIC DI-GMP PHOSPHODIESTERASE TM_0186"/>
    <property type="match status" value="1"/>
</dbReference>
<dbReference type="InterPro" id="IPR037522">
    <property type="entry name" value="HD_GYP_dom"/>
</dbReference>
<dbReference type="SMART" id="SM00471">
    <property type="entry name" value="HDc"/>
    <property type="match status" value="1"/>
</dbReference>
<dbReference type="CDD" id="cd17551">
    <property type="entry name" value="REC_RpfG-like"/>
    <property type="match status" value="1"/>
</dbReference>
<dbReference type="CDD" id="cd00077">
    <property type="entry name" value="HDc"/>
    <property type="match status" value="1"/>
</dbReference>
<gene>
    <name evidence="4" type="ORF">GCM10011396_10640</name>
</gene>
<dbReference type="Pfam" id="PF13487">
    <property type="entry name" value="HD_5"/>
    <property type="match status" value="1"/>
</dbReference>
<reference evidence="4" key="1">
    <citation type="journal article" date="2014" name="Int. J. Syst. Evol. Microbiol.">
        <title>Complete genome sequence of Corynebacterium casei LMG S-19264T (=DSM 44701T), isolated from a smear-ripened cheese.</title>
        <authorList>
            <consortium name="US DOE Joint Genome Institute (JGI-PGF)"/>
            <person name="Walter F."/>
            <person name="Albersmeier A."/>
            <person name="Kalinowski J."/>
            <person name="Ruckert C."/>
        </authorList>
    </citation>
    <scope>NUCLEOTIDE SEQUENCE</scope>
    <source>
        <strain evidence="4">CGMCC 1.10998</strain>
    </source>
</reference>
<proteinExistence type="predicted"/>
<dbReference type="InterPro" id="IPR011006">
    <property type="entry name" value="CheY-like_superfamily"/>
</dbReference>
<dbReference type="InterPro" id="IPR052020">
    <property type="entry name" value="Cyclic_di-GMP/3'3'-cGAMP_PDE"/>
</dbReference>
<keyword evidence="5" id="KW-1185">Reference proteome</keyword>
<protein>
    <submittedName>
        <fullName evidence="4">Two-component system response regulator</fullName>
    </submittedName>
</protein>
<dbReference type="PROSITE" id="PS51832">
    <property type="entry name" value="HD_GYP"/>
    <property type="match status" value="1"/>
</dbReference>
<reference evidence="4" key="2">
    <citation type="submission" date="2020-09" db="EMBL/GenBank/DDBJ databases">
        <authorList>
            <person name="Sun Q."/>
            <person name="Zhou Y."/>
        </authorList>
    </citation>
    <scope>NUCLEOTIDE SEQUENCE</scope>
    <source>
        <strain evidence="4">CGMCC 1.10998</strain>
    </source>
</reference>
<dbReference type="InterPro" id="IPR001789">
    <property type="entry name" value="Sig_transdc_resp-reg_receiver"/>
</dbReference>
<dbReference type="SUPFAM" id="SSF52172">
    <property type="entry name" value="CheY-like"/>
    <property type="match status" value="1"/>
</dbReference>
<feature type="domain" description="HD-GYP" evidence="3">
    <location>
        <begin position="167"/>
        <end position="364"/>
    </location>
</feature>
<evidence type="ECO:0000259" key="2">
    <source>
        <dbReference type="PROSITE" id="PS50110"/>
    </source>
</evidence>
<dbReference type="SUPFAM" id="SSF109604">
    <property type="entry name" value="HD-domain/PDEase-like"/>
    <property type="match status" value="1"/>
</dbReference>
<accession>A0A916U9Q0</accession>
<sequence>MTNTTHPAAKSAGIAASISSAGRVLIVDDNSVNLLLLAKLAESVTGTPAVTFEDPVKAVEWCKVNEPDLILVDFMMPKMNGHDFIRAIRTLPCCDDVPIVMVTTENEKAVRHEALEIGATEFLAKPVDVPECRSRIRNLLALRHAQNLLRDEKKLLQYEVEIATAAIVERERELILRLSKAAEFRDPETGAHVQRMAHYSKLIAKRLGMPASFQQLLLEAAPMHDIGKLGIPDYILLKPGKLTDAEMAIMRHHPTIGANILEGSDIPLLQLGEEIARTHHEKFDGTGYPLGLSGENIPLSGRIVAVADVFDALSSERPYKKAWSPERAKSFLMESAGTHFCPVCVNAFIGAWDEAMEIKSTFTDTETVGY</sequence>
<dbReference type="RefSeq" id="WP_188564898.1">
    <property type="nucleotide sequence ID" value="NZ_BMED01000001.1"/>
</dbReference>
<evidence type="ECO:0000259" key="3">
    <source>
        <dbReference type="PROSITE" id="PS51832"/>
    </source>
</evidence>
<feature type="domain" description="Response regulatory" evidence="2">
    <location>
        <begin position="23"/>
        <end position="140"/>
    </location>
</feature>
<evidence type="ECO:0000313" key="5">
    <source>
        <dbReference type="Proteomes" id="UP000637423"/>
    </source>
</evidence>
<dbReference type="PROSITE" id="PS50110">
    <property type="entry name" value="RESPONSE_REGULATORY"/>
    <property type="match status" value="1"/>
</dbReference>
<dbReference type="Proteomes" id="UP000637423">
    <property type="component" value="Unassembled WGS sequence"/>
</dbReference>
<evidence type="ECO:0000256" key="1">
    <source>
        <dbReference type="PROSITE-ProRule" id="PRU00169"/>
    </source>
</evidence>
<dbReference type="SMART" id="SM00448">
    <property type="entry name" value="REC"/>
    <property type="match status" value="1"/>
</dbReference>
<dbReference type="PANTHER" id="PTHR45228">
    <property type="entry name" value="CYCLIC DI-GMP PHOSPHODIESTERASE TM_0186-RELATED"/>
    <property type="match status" value="1"/>
</dbReference>